<dbReference type="eggNOG" id="COG0553">
    <property type="taxonomic scope" value="Bacteria"/>
</dbReference>
<dbReference type="InterPro" id="IPR049730">
    <property type="entry name" value="SNF2/RAD54-like_C"/>
</dbReference>
<dbReference type="FunFam" id="3.40.50.10810:FF:000057">
    <property type="entry name" value="Snf2/Rad54 family helicase"/>
    <property type="match status" value="1"/>
</dbReference>
<dbReference type="SMART" id="SM00490">
    <property type="entry name" value="HELICc"/>
    <property type="match status" value="1"/>
</dbReference>
<dbReference type="InterPro" id="IPR001650">
    <property type="entry name" value="Helicase_C-like"/>
</dbReference>
<sequence length="918" mass="106245">MTIQTEVTIRLQHVSQGWFLWGEDNTGTPLPIADWKQKAFTWHSTSFFGTFLKEVTHEERSGIMLSNVQAFEYIANKPMNSFSGLQMNGPITALTPDAKELWDAFVTGSFVPDMKRWTQYPSWKVINIPIEDDTLSSLFSQAINESIRQDARSNDGWEDAKRLYEHYDFTKRQLETAMHEEDWFRKIGYIEDDLPFTIGLRLQEPQDEFEMWKLETIITTKRGAHRIYVYNGIDSLPKRWHDYEARITETQEGFSKLVPWLKEDDHFRDELYETEAWNFLTEASNELLAAGVTILLPSWWQNLKATKPKLRVQLKQSTNQTQSFFGMNTLVDFNWRVSTNGIDLSENEFFDLVEQNKRLFNLNGQWMRLDPAFIEEVRKLMKRADKYGLEMKDVLQQQLSSSAETEIVEEDNPFTDIEIELDGYYEELFQKLLHIGDIPKVGIPSSLQATLRPYQEHGVEWLLYLRKLGFGALLADDMGLGKSIQTITYLLYANENRLQTGPALIVAPTSVLGNWQKEFDRFAPNLRVQLHYGSNRSKGDSFKDFLQDADIVLTSYALAQLDEEELSTQCWDAIILDEAQNIKNPHTKQSKAVRNLQANHKIALTGTPMENRLAELWSIFDFLNHGYLGSLGQFQRRFVTPIEKDRDEAKIQQVQRFISPFLLRRTKQDQTVALNLPDKQEQKAYCPLTGEQASLYEQLVQDTLQNVEGLSGIERRGFILLMLNKLKQICNHPALYLKEDAPKDVVERSMKTQTVMDLIENIKDQNESCLIFTQYIGMGNMLKKVLEEKFGQRVLFLNGSVPKKERDKMIDQFQNGTYDIFILSLKAGGTGLNLTAANHVIHYDRWWNPAVENQATDRAYRIGQKRFVQVHKLITTGTLEEKIDEMLERKQSLNNAVITSDSWMTELSTDELKELLGV</sequence>
<keyword evidence="4" id="KW-0347">Helicase</keyword>
<dbReference type="InterPro" id="IPR014001">
    <property type="entry name" value="Helicase_ATP-bd"/>
</dbReference>
<dbReference type="SMART" id="SM00487">
    <property type="entry name" value="DEXDc"/>
    <property type="match status" value="1"/>
</dbReference>
<dbReference type="PANTHER" id="PTHR10799">
    <property type="entry name" value="SNF2/RAD54 HELICASE FAMILY"/>
    <property type="match status" value="1"/>
</dbReference>
<accession>A0A073KG21</accession>
<keyword evidence="1" id="KW-0378">Hydrolase</keyword>
<dbReference type="PROSITE" id="PS51194">
    <property type="entry name" value="HELICASE_CTER"/>
    <property type="match status" value="1"/>
</dbReference>
<dbReference type="InterPro" id="IPR027417">
    <property type="entry name" value="P-loop_NTPase"/>
</dbReference>
<dbReference type="GO" id="GO:0004386">
    <property type="term" value="F:helicase activity"/>
    <property type="evidence" value="ECO:0007669"/>
    <property type="project" value="UniProtKB-KW"/>
</dbReference>
<keyword evidence="4" id="KW-0547">Nucleotide-binding</keyword>
<proteinExistence type="predicted"/>
<dbReference type="OrthoDB" id="9760715at2"/>
<evidence type="ECO:0000259" key="3">
    <source>
        <dbReference type="PROSITE" id="PS51194"/>
    </source>
</evidence>
<dbReference type="Gene3D" id="3.40.50.300">
    <property type="entry name" value="P-loop containing nucleotide triphosphate hydrolases"/>
    <property type="match status" value="1"/>
</dbReference>
<feature type="domain" description="Helicase ATP-binding" evidence="2">
    <location>
        <begin position="463"/>
        <end position="626"/>
    </location>
</feature>
<gene>
    <name evidence="4" type="ORF">BAGA_12480</name>
</gene>
<dbReference type="PROSITE" id="PS51192">
    <property type="entry name" value="HELICASE_ATP_BIND_1"/>
    <property type="match status" value="1"/>
</dbReference>
<feature type="domain" description="Helicase C-terminal" evidence="3">
    <location>
        <begin position="754"/>
        <end position="908"/>
    </location>
</feature>
<keyword evidence="5" id="KW-1185">Reference proteome</keyword>
<organism evidence="4 5">
    <name type="scientific">Bacillus gaemokensis</name>
    <dbReference type="NCBI Taxonomy" id="574375"/>
    <lineage>
        <taxon>Bacteria</taxon>
        <taxon>Bacillati</taxon>
        <taxon>Bacillota</taxon>
        <taxon>Bacilli</taxon>
        <taxon>Bacillales</taxon>
        <taxon>Bacillaceae</taxon>
        <taxon>Bacillus</taxon>
        <taxon>Bacillus cereus group</taxon>
    </lineage>
</organism>
<dbReference type="EMBL" id="JOTM01000002">
    <property type="protein sequence ID" value="KEK25426.1"/>
    <property type="molecule type" value="Genomic_DNA"/>
</dbReference>
<dbReference type="InterPro" id="IPR000330">
    <property type="entry name" value="SNF2_N"/>
</dbReference>
<evidence type="ECO:0000313" key="5">
    <source>
        <dbReference type="Proteomes" id="UP000027778"/>
    </source>
</evidence>
<dbReference type="SUPFAM" id="SSF52540">
    <property type="entry name" value="P-loop containing nucleoside triphosphate hydrolases"/>
    <property type="match status" value="2"/>
</dbReference>
<dbReference type="RefSeq" id="WP_033673278.1">
    <property type="nucleotide sequence ID" value="NZ_JOTM01000002.1"/>
</dbReference>
<dbReference type="AlphaFoldDB" id="A0A073KG21"/>
<dbReference type="GO" id="GO:0005524">
    <property type="term" value="F:ATP binding"/>
    <property type="evidence" value="ECO:0007669"/>
    <property type="project" value="InterPro"/>
</dbReference>
<protein>
    <submittedName>
        <fullName evidence="4">ATP-dependent helicase</fullName>
    </submittedName>
</protein>
<dbReference type="Pfam" id="PF00176">
    <property type="entry name" value="SNF2-rel_dom"/>
    <property type="match status" value="1"/>
</dbReference>
<dbReference type="Pfam" id="PF00271">
    <property type="entry name" value="Helicase_C"/>
    <property type="match status" value="1"/>
</dbReference>
<evidence type="ECO:0000259" key="2">
    <source>
        <dbReference type="PROSITE" id="PS51192"/>
    </source>
</evidence>
<dbReference type="InterPro" id="IPR038718">
    <property type="entry name" value="SNF2-like_sf"/>
</dbReference>
<dbReference type="STRING" id="574375.AZF08_06895"/>
<name>A0A073KG21_9BACI</name>
<dbReference type="Pfam" id="PF12419">
    <property type="entry name" value="DUF3670"/>
    <property type="match status" value="1"/>
</dbReference>
<dbReference type="Gene3D" id="3.40.50.10810">
    <property type="entry name" value="Tandem AAA-ATPase domain"/>
    <property type="match status" value="1"/>
</dbReference>
<dbReference type="CDD" id="cd18012">
    <property type="entry name" value="DEXQc_arch_SWI2_SNF2"/>
    <property type="match status" value="1"/>
</dbReference>
<evidence type="ECO:0000313" key="4">
    <source>
        <dbReference type="EMBL" id="KEK25426.1"/>
    </source>
</evidence>
<comment type="caution">
    <text evidence="4">The sequence shown here is derived from an EMBL/GenBank/DDBJ whole genome shotgun (WGS) entry which is preliminary data.</text>
</comment>
<keyword evidence="4" id="KW-0067">ATP-binding</keyword>
<dbReference type="InterPro" id="IPR022138">
    <property type="entry name" value="DUF3670"/>
</dbReference>
<dbReference type="CDD" id="cd18793">
    <property type="entry name" value="SF2_C_SNF"/>
    <property type="match status" value="1"/>
</dbReference>
<dbReference type="FunFam" id="3.40.50.300:FF:000533">
    <property type="entry name" value="Helicase, Snf2 family"/>
    <property type="match status" value="1"/>
</dbReference>
<reference evidence="4 5" key="1">
    <citation type="submission" date="2014-06" db="EMBL/GenBank/DDBJ databases">
        <title>Draft genome sequence of Bacillus gaemokensis JCM 15801 (MCCC 1A00707).</title>
        <authorList>
            <person name="Lai Q."/>
            <person name="Liu Y."/>
            <person name="Shao Z."/>
        </authorList>
    </citation>
    <scope>NUCLEOTIDE SEQUENCE [LARGE SCALE GENOMIC DNA]</scope>
    <source>
        <strain evidence="4 5">JCM 15801</strain>
    </source>
</reference>
<evidence type="ECO:0000256" key="1">
    <source>
        <dbReference type="ARBA" id="ARBA00022801"/>
    </source>
</evidence>
<dbReference type="GO" id="GO:0016787">
    <property type="term" value="F:hydrolase activity"/>
    <property type="evidence" value="ECO:0007669"/>
    <property type="project" value="UniProtKB-KW"/>
</dbReference>
<dbReference type="Proteomes" id="UP000027778">
    <property type="component" value="Unassembled WGS sequence"/>
</dbReference>